<dbReference type="PANTHER" id="PTHR32114">
    <property type="entry name" value="ABC TRANSPORTER ABCH.3"/>
    <property type="match status" value="1"/>
</dbReference>
<dbReference type="EMBL" id="LAZR01050184">
    <property type="protein sequence ID" value="KKK87928.1"/>
    <property type="molecule type" value="Genomic_DNA"/>
</dbReference>
<accession>A0A0F8Z2P6</accession>
<dbReference type="Gene3D" id="1.10.287.510">
    <property type="entry name" value="Helix hairpin bin"/>
    <property type="match status" value="1"/>
</dbReference>
<sequence>MRIEILKIKWKDFKSFHGSHELDFSKFSSGLHFISGENRVDPELGSNGAGKSTIFDVLHWCLFGSSIRGTKTPQLVPWQNTGTPWAEVTYRTNGQKRRITRSYRPNNLLVTRDGRERGVKQEQLEDIIGFSSNTFQNSIVIGQFSQMFFDLKPRDKLSVFTELLNLDYWLECSQRVTTTLSVLREDQLESEKTLARLEGIRSELKSTLSSTKVEADEKITSSSNSQRTLKRKLHRTKTRKLDLKKRAMNLQKMIGARAIKDGKLASKIGTLAKEHDPITASMRDVEGKKKENQVRIKDLDESLLFLKKSKGICPTCKQKVSSQHRRSEQQRMAQKRANYIDRLNNLQIEY</sequence>
<gene>
    <name evidence="3" type="ORF">LCGC14_2748320</name>
</gene>
<evidence type="ECO:0000256" key="1">
    <source>
        <dbReference type="SAM" id="MobiDB-lite"/>
    </source>
</evidence>
<reference evidence="3" key="1">
    <citation type="journal article" date="2015" name="Nature">
        <title>Complex archaea that bridge the gap between prokaryotes and eukaryotes.</title>
        <authorList>
            <person name="Spang A."/>
            <person name="Saw J.H."/>
            <person name="Jorgensen S.L."/>
            <person name="Zaremba-Niedzwiedzka K."/>
            <person name="Martijn J."/>
            <person name="Lind A.E."/>
            <person name="van Eijk R."/>
            <person name="Schleper C."/>
            <person name="Guy L."/>
            <person name="Ettema T.J."/>
        </authorList>
    </citation>
    <scope>NUCLEOTIDE SEQUENCE</scope>
</reference>
<dbReference type="AlphaFoldDB" id="A0A0F8Z2P6"/>
<organism evidence="3">
    <name type="scientific">marine sediment metagenome</name>
    <dbReference type="NCBI Taxonomy" id="412755"/>
    <lineage>
        <taxon>unclassified sequences</taxon>
        <taxon>metagenomes</taxon>
        <taxon>ecological metagenomes</taxon>
    </lineage>
</organism>
<dbReference type="SUPFAM" id="SSF75712">
    <property type="entry name" value="Rad50 coiled-coil Zn hook"/>
    <property type="match status" value="1"/>
</dbReference>
<name>A0A0F8Z2P6_9ZZZZ</name>
<dbReference type="PANTHER" id="PTHR32114:SF2">
    <property type="entry name" value="ABC TRANSPORTER ABCH.3"/>
    <property type="match status" value="1"/>
</dbReference>
<feature type="non-terminal residue" evidence="3">
    <location>
        <position position="350"/>
    </location>
</feature>
<dbReference type="InterPro" id="IPR038729">
    <property type="entry name" value="Rad50/SbcC_AAA"/>
</dbReference>
<dbReference type="SUPFAM" id="SSF52540">
    <property type="entry name" value="P-loop containing nucleoside triphosphate hydrolases"/>
    <property type="match status" value="1"/>
</dbReference>
<feature type="domain" description="Rad50/SbcC-type AAA" evidence="2">
    <location>
        <begin position="7"/>
        <end position="233"/>
    </location>
</feature>
<dbReference type="InterPro" id="IPR027417">
    <property type="entry name" value="P-loop_NTPase"/>
</dbReference>
<dbReference type="GO" id="GO:0006302">
    <property type="term" value="P:double-strand break repair"/>
    <property type="evidence" value="ECO:0007669"/>
    <property type="project" value="InterPro"/>
</dbReference>
<dbReference type="Pfam" id="PF13476">
    <property type="entry name" value="AAA_23"/>
    <property type="match status" value="1"/>
</dbReference>
<proteinExistence type="predicted"/>
<dbReference type="Gene3D" id="3.40.50.300">
    <property type="entry name" value="P-loop containing nucleotide triphosphate hydrolases"/>
    <property type="match status" value="1"/>
</dbReference>
<comment type="caution">
    <text evidence="3">The sequence shown here is derived from an EMBL/GenBank/DDBJ whole genome shotgun (WGS) entry which is preliminary data.</text>
</comment>
<dbReference type="GO" id="GO:0016887">
    <property type="term" value="F:ATP hydrolysis activity"/>
    <property type="evidence" value="ECO:0007669"/>
    <property type="project" value="InterPro"/>
</dbReference>
<evidence type="ECO:0000259" key="2">
    <source>
        <dbReference type="Pfam" id="PF13476"/>
    </source>
</evidence>
<evidence type="ECO:0000313" key="3">
    <source>
        <dbReference type="EMBL" id="KKK87928.1"/>
    </source>
</evidence>
<feature type="region of interest" description="Disordered" evidence="1">
    <location>
        <begin position="215"/>
        <end position="234"/>
    </location>
</feature>
<protein>
    <recommendedName>
        <fullName evidence="2">Rad50/SbcC-type AAA domain-containing protein</fullName>
    </recommendedName>
</protein>